<keyword evidence="3" id="KW-0540">Nuclease</keyword>
<gene>
    <name evidence="3" type="ORF">FYJ83_10255</name>
</gene>
<dbReference type="GO" id="GO:0004519">
    <property type="term" value="F:endonuclease activity"/>
    <property type="evidence" value="ECO:0007669"/>
    <property type="project" value="UniProtKB-KW"/>
</dbReference>
<reference evidence="3 4" key="1">
    <citation type="submission" date="2019-09" db="EMBL/GenBank/DDBJ databases">
        <title>In-depth cultivation of the pig gut microbiome towards novel bacterial diversity and tailored functional studies.</title>
        <authorList>
            <person name="Wylensek D."/>
            <person name="Hitch T.C.A."/>
            <person name="Clavel T."/>
        </authorList>
    </citation>
    <scope>NUCLEOTIDE SEQUENCE [LARGE SCALE GENOMIC DNA]</scope>
    <source>
        <strain evidence="3 4">WCA3-693-APC-4?</strain>
    </source>
</reference>
<dbReference type="Pfam" id="PF08722">
    <property type="entry name" value="Tn7_TnsA-like_N"/>
    <property type="match status" value="1"/>
</dbReference>
<proteinExistence type="predicted"/>
<dbReference type="InterPro" id="IPR036388">
    <property type="entry name" value="WH-like_DNA-bd_sf"/>
</dbReference>
<dbReference type="AlphaFoldDB" id="A0A6N7XII8"/>
<organism evidence="3 4">
    <name type="scientific">Tissierella pigra</name>
    <dbReference type="NCBI Taxonomy" id="2607614"/>
    <lineage>
        <taxon>Bacteria</taxon>
        <taxon>Bacillati</taxon>
        <taxon>Bacillota</taxon>
        <taxon>Tissierellia</taxon>
        <taxon>Tissierellales</taxon>
        <taxon>Tissierellaceae</taxon>
        <taxon>Tissierella</taxon>
    </lineage>
</organism>
<dbReference type="InterPro" id="IPR014832">
    <property type="entry name" value="TnsA_C"/>
</dbReference>
<keyword evidence="4" id="KW-1185">Reference proteome</keyword>
<keyword evidence="3" id="KW-0255">Endonuclease</keyword>
<dbReference type="Pfam" id="PF08721">
    <property type="entry name" value="Tn7_Tnp_TnsA_C"/>
    <property type="match status" value="1"/>
</dbReference>
<evidence type="ECO:0000259" key="2">
    <source>
        <dbReference type="Pfam" id="PF08722"/>
    </source>
</evidence>
<dbReference type="RefSeq" id="WP_154440303.1">
    <property type="nucleotide sequence ID" value="NZ_VUNQ01000020.1"/>
</dbReference>
<evidence type="ECO:0000313" key="4">
    <source>
        <dbReference type="Proteomes" id="UP000469523"/>
    </source>
</evidence>
<dbReference type="Proteomes" id="UP000469523">
    <property type="component" value="Unassembled WGS sequence"/>
</dbReference>
<dbReference type="EMBL" id="VUNQ01000020">
    <property type="protein sequence ID" value="MSU01849.1"/>
    <property type="molecule type" value="Genomic_DNA"/>
</dbReference>
<dbReference type="SUPFAM" id="SSF52980">
    <property type="entry name" value="Restriction endonuclease-like"/>
    <property type="match status" value="1"/>
</dbReference>
<sequence>MKERKIYMAKRDTTWTVAKYKRFLSKNRGSGELASYKPWLSIQDFPSKGRVSRVKGWKTNRIHHFFSDIQTRCFYMFEWDNEVVDIREHYPLLDLVEVVKENKDLKQDFFTNEEPPYILTTTFLLTLKNHKYVARTVKSSSELEKKSVLERLEIERRYWAAKEIDFGIITQKEIPIKMVKNIEWIHQSLYTYEERGLTKSLLENYCTILIDKFRDSNYSIRKITSDFDKENNVSDGTGLYIFKYLLASKLITIEMNESIDITKSNPKLIIDWGARYASNQ</sequence>
<evidence type="ECO:0000259" key="1">
    <source>
        <dbReference type="Pfam" id="PF08721"/>
    </source>
</evidence>
<evidence type="ECO:0000313" key="3">
    <source>
        <dbReference type="EMBL" id="MSU01849.1"/>
    </source>
</evidence>
<dbReference type="InterPro" id="IPR011856">
    <property type="entry name" value="tRNA_endonuc-like_dom_sf"/>
</dbReference>
<comment type="caution">
    <text evidence="3">The sequence shown here is derived from an EMBL/GenBank/DDBJ whole genome shotgun (WGS) entry which is preliminary data.</text>
</comment>
<dbReference type="Gene3D" id="3.40.1350.10">
    <property type="match status" value="1"/>
</dbReference>
<protein>
    <submittedName>
        <fullName evidence="3">Heteromeric transposase endonuclease subunit TnsA</fullName>
    </submittedName>
</protein>
<dbReference type="GO" id="GO:0003676">
    <property type="term" value="F:nucleic acid binding"/>
    <property type="evidence" value="ECO:0007669"/>
    <property type="project" value="InterPro"/>
</dbReference>
<dbReference type="InterPro" id="IPR014833">
    <property type="entry name" value="TnsA_N"/>
</dbReference>
<name>A0A6N7XII8_9FIRM</name>
<accession>A0A6N7XII8</accession>
<dbReference type="InterPro" id="IPR011335">
    <property type="entry name" value="Restrct_endonuc-II-like"/>
</dbReference>
<dbReference type="Gene3D" id="1.10.10.10">
    <property type="entry name" value="Winged helix-like DNA-binding domain superfamily/Winged helix DNA-binding domain"/>
    <property type="match status" value="1"/>
</dbReference>
<feature type="domain" description="TnsA endonuclease N-terminal" evidence="2">
    <location>
        <begin position="80"/>
        <end position="171"/>
    </location>
</feature>
<keyword evidence="3" id="KW-0378">Hydrolase</keyword>
<dbReference type="CDD" id="cd22362">
    <property type="entry name" value="TnsA_endonuclease-like"/>
    <property type="match status" value="1"/>
</dbReference>
<feature type="domain" description="TnsA endonuclease C-terminal" evidence="1">
    <location>
        <begin position="173"/>
        <end position="255"/>
    </location>
</feature>